<dbReference type="Pfam" id="PF13560">
    <property type="entry name" value="HTH_31"/>
    <property type="match status" value="1"/>
</dbReference>
<feature type="domain" description="HTH cro/C1-type" evidence="1">
    <location>
        <begin position="35"/>
        <end position="90"/>
    </location>
</feature>
<dbReference type="PROSITE" id="PS50943">
    <property type="entry name" value="HTH_CROC1"/>
    <property type="match status" value="1"/>
</dbReference>
<proteinExistence type="predicted"/>
<gene>
    <name evidence="2" type="ORF">B4N89_30110</name>
</gene>
<organism evidence="2 3">
    <name type="scientific">Embleya scabrispora</name>
    <dbReference type="NCBI Taxonomy" id="159449"/>
    <lineage>
        <taxon>Bacteria</taxon>
        <taxon>Bacillati</taxon>
        <taxon>Actinomycetota</taxon>
        <taxon>Actinomycetes</taxon>
        <taxon>Kitasatosporales</taxon>
        <taxon>Streptomycetaceae</taxon>
        <taxon>Embleya</taxon>
    </lineage>
</organism>
<dbReference type="CDD" id="cd00093">
    <property type="entry name" value="HTH_XRE"/>
    <property type="match status" value="1"/>
</dbReference>
<dbReference type="RefSeq" id="WP_078978910.1">
    <property type="nucleotide sequence ID" value="NZ_MWQN01000001.1"/>
</dbReference>
<reference evidence="2 3" key="1">
    <citation type="submission" date="2017-03" db="EMBL/GenBank/DDBJ databases">
        <title>Draft genome sequence of Streptomyces scabrisporus NF3, endophyte isolated from Amphipterygium adstringens.</title>
        <authorList>
            <person name="Vazquez M."/>
            <person name="Ceapa C.D."/>
            <person name="Rodriguez Luna D."/>
            <person name="Sanchez Esquivel S."/>
        </authorList>
    </citation>
    <scope>NUCLEOTIDE SEQUENCE [LARGE SCALE GENOMIC DNA]</scope>
    <source>
        <strain evidence="2 3">NF3</strain>
    </source>
</reference>
<evidence type="ECO:0000259" key="1">
    <source>
        <dbReference type="PROSITE" id="PS50943"/>
    </source>
</evidence>
<dbReference type="InterPro" id="IPR010982">
    <property type="entry name" value="Lambda_DNA-bd_dom_sf"/>
</dbReference>
<evidence type="ECO:0000313" key="2">
    <source>
        <dbReference type="EMBL" id="OPC84613.1"/>
    </source>
</evidence>
<comment type="caution">
    <text evidence="2">The sequence shown here is derived from an EMBL/GenBank/DDBJ whole genome shotgun (WGS) entry which is preliminary data.</text>
</comment>
<dbReference type="Proteomes" id="UP000190037">
    <property type="component" value="Unassembled WGS sequence"/>
</dbReference>
<protein>
    <submittedName>
        <fullName evidence="2">Transcriptional regulator</fullName>
    </submittedName>
</protein>
<dbReference type="AlphaFoldDB" id="A0A1T3P6E3"/>
<dbReference type="STRING" id="159449.B4N89_30110"/>
<dbReference type="Pfam" id="PF19054">
    <property type="entry name" value="DUF5753"/>
    <property type="match status" value="1"/>
</dbReference>
<dbReference type="Gene3D" id="1.10.260.40">
    <property type="entry name" value="lambda repressor-like DNA-binding domains"/>
    <property type="match status" value="1"/>
</dbReference>
<name>A0A1T3P6E3_9ACTN</name>
<keyword evidence="3" id="KW-1185">Reference proteome</keyword>
<sequence>MSAEHPARAPSIAPVVSLTQQTSPAAAVKVLGATLRKLRLDNGRGLKDAAEAIRASMSKISRLERGESPPRPRDVFDLVRYYGVRDEESLSEIEELLKKALERAWWSHYSDVMPGWLARLIGMEDSATKIDTYEVHVVPGLLQVPEYIRAVVRSGLPRAAPEEVERRIELRLQRQALLADEHRPDLTALLDEGILRRPVGGPAVMAAQMRHLLAESARERINIRVVRFDRAAGVAPPSPMTYLRFASGGPSEMVYLEQANSATYLSRRADIDAYREILLRLWAAAENRASSEGMLRDAERHFTAAAES</sequence>
<dbReference type="SUPFAM" id="SSF47413">
    <property type="entry name" value="lambda repressor-like DNA-binding domains"/>
    <property type="match status" value="1"/>
</dbReference>
<dbReference type="OrthoDB" id="4081351at2"/>
<dbReference type="InterPro" id="IPR001387">
    <property type="entry name" value="Cro/C1-type_HTH"/>
</dbReference>
<dbReference type="EMBL" id="MWQN01000001">
    <property type="protein sequence ID" value="OPC84613.1"/>
    <property type="molecule type" value="Genomic_DNA"/>
</dbReference>
<dbReference type="InterPro" id="IPR043917">
    <property type="entry name" value="DUF5753"/>
</dbReference>
<dbReference type="SMART" id="SM00530">
    <property type="entry name" value="HTH_XRE"/>
    <property type="match status" value="1"/>
</dbReference>
<evidence type="ECO:0000313" key="3">
    <source>
        <dbReference type="Proteomes" id="UP000190037"/>
    </source>
</evidence>
<accession>A0A1T3P6E3</accession>
<dbReference type="GO" id="GO:0003677">
    <property type="term" value="F:DNA binding"/>
    <property type="evidence" value="ECO:0007669"/>
    <property type="project" value="InterPro"/>
</dbReference>